<reference evidence="1" key="1">
    <citation type="journal article" date="2019" name="MBio">
        <title>Virus Genomes from Deep Sea Sediments Expand the Ocean Megavirome and Support Independent Origins of Viral Gigantism.</title>
        <authorList>
            <person name="Backstrom D."/>
            <person name="Yutin N."/>
            <person name="Jorgensen S.L."/>
            <person name="Dharamshi J."/>
            <person name="Homa F."/>
            <person name="Zaremba-Niedwiedzka K."/>
            <person name="Spang A."/>
            <person name="Wolf Y.I."/>
            <person name="Koonin E.V."/>
            <person name="Ettema T.J."/>
        </authorList>
    </citation>
    <scope>NUCLEOTIDE SEQUENCE</scope>
</reference>
<protein>
    <recommendedName>
        <fullName evidence="2">Ankyrin repeat protein</fullName>
    </recommendedName>
</protein>
<organism evidence="1">
    <name type="scientific">Pithovirus LCPAC304</name>
    <dbReference type="NCBI Taxonomy" id="2506594"/>
    <lineage>
        <taxon>Viruses</taxon>
        <taxon>Pithoviruses</taxon>
    </lineage>
</organism>
<name>A0A481ZB23_9VIRU</name>
<dbReference type="EMBL" id="MK500565">
    <property type="protein sequence ID" value="QBK91861.1"/>
    <property type="molecule type" value="Genomic_DNA"/>
</dbReference>
<evidence type="ECO:0000313" key="1">
    <source>
        <dbReference type="EMBL" id="QBK91861.1"/>
    </source>
</evidence>
<sequence>MCKDNTNVITWAINNGCPWSIATYIYAQKHHYTDVIKSMAENIGQGQSSTLLPWSICLYASKFGNLELLKWAASKGYPQKKIVCKWAVRENHVHIIEWLNENKCPCNREYH</sequence>
<accession>A0A481ZB23</accession>
<evidence type="ECO:0008006" key="2">
    <source>
        <dbReference type="Google" id="ProtNLM"/>
    </source>
</evidence>
<dbReference type="SUPFAM" id="SSF140860">
    <property type="entry name" value="Pseudo ankyrin repeat-like"/>
    <property type="match status" value="1"/>
</dbReference>
<proteinExistence type="predicted"/>
<gene>
    <name evidence="1" type="ORF">LCPAC304_02000</name>
</gene>